<dbReference type="GO" id="GO:0008270">
    <property type="term" value="F:zinc ion binding"/>
    <property type="evidence" value="ECO:0007669"/>
    <property type="project" value="InterPro"/>
</dbReference>
<keyword evidence="3" id="KW-1185">Reference proteome</keyword>
<gene>
    <name evidence="2" type="ORF">LIER_24311</name>
</gene>
<accession>A0AAV3R3V2</accession>
<feature type="region of interest" description="Disordered" evidence="1">
    <location>
        <begin position="185"/>
        <end position="233"/>
    </location>
</feature>
<organism evidence="2 3">
    <name type="scientific">Lithospermum erythrorhizon</name>
    <name type="common">Purple gromwell</name>
    <name type="synonym">Lithospermum officinale var. erythrorhizon</name>
    <dbReference type="NCBI Taxonomy" id="34254"/>
    <lineage>
        <taxon>Eukaryota</taxon>
        <taxon>Viridiplantae</taxon>
        <taxon>Streptophyta</taxon>
        <taxon>Embryophyta</taxon>
        <taxon>Tracheophyta</taxon>
        <taxon>Spermatophyta</taxon>
        <taxon>Magnoliopsida</taxon>
        <taxon>eudicotyledons</taxon>
        <taxon>Gunneridae</taxon>
        <taxon>Pentapetalae</taxon>
        <taxon>asterids</taxon>
        <taxon>lamiids</taxon>
        <taxon>Boraginales</taxon>
        <taxon>Boraginaceae</taxon>
        <taxon>Boraginoideae</taxon>
        <taxon>Lithospermeae</taxon>
        <taxon>Lithospermum</taxon>
    </lineage>
</organism>
<evidence type="ECO:0000313" key="2">
    <source>
        <dbReference type="EMBL" id="GAA0169933.1"/>
    </source>
</evidence>
<comment type="caution">
    <text evidence="2">The sequence shown here is derived from an EMBL/GenBank/DDBJ whole genome shotgun (WGS) entry which is preliminary data.</text>
</comment>
<feature type="compositionally biased region" description="Polar residues" evidence="1">
    <location>
        <begin position="223"/>
        <end position="233"/>
    </location>
</feature>
<protein>
    <submittedName>
        <fullName evidence="2">Uncharacterized protein</fullName>
    </submittedName>
</protein>
<dbReference type="InterPro" id="IPR036875">
    <property type="entry name" value="Znf_CCHC_sf"/>
</dbReference>
<evidence type="ECO:0000256" key="1">
    <source>
        <dbReference type="SAM" id="MobiDB-lite"/>
    </source>
</evidence>
<evidence type="ECO:0000313" key="3">
    <source>
        <dbReference type="Proteomes" id="UP001454036"/>
    </source>
</evidence>
<feature type="compositionally biased region" description="Basic residues" evidence="1">
    <location>
        <begin position="199"/>
        <end position="208"/>
    </location>
</feature>
<proteinExistence type="predicted"/>
<dbReference type="Proteomes" id="UP001454036">
    <property type="component" value="Unassembled WGS sequence"/>
</dbReference>
<dbReference type="EMBL" id="BAABME010007028">
    <property type="protein sequence ID" value="GAA0169933.1"/>
    <property type="molecule type" value="Genomic_DNA"/>
</dbReference>
<name>A0AAV3R3V2_LITER</name>
<dbReference type="AlphaFoldDB" id="A0AAV3R3V2"/>
<reference evidence="2 3" key="1">
    <citation type="submission" date="2024-01" db="EMBL/GenBank/DDBJ databases">
        <title>The complete chloroplast genome sequence of Lithospermum erythrorhizon: insights into the phylogenetic relationship among Boraginaceae species and the maternal lineages of purple gromwells.</title>
        <authorList>
            <person name="Okada T."/>
            <person name="Watanabe K."/>
        </authorList>
    </citation>
    <scope>NUCLEOTIDE SEQUENCE [LARGE SCALE GENOMIC DNA]</scope>
</reference>
<dbReference type="SUPFAM" id="SSF57756">
    <property type="entry name" value="Retrovirus zinc finger-like domains"/>
    <property type="match status" value="1"/>
</dbReference>
<sequence>MYHNSCVTEYINIESIHGYGHESLVKYLCHIIVLCNSIWYHRISPLPPFPAIFPSLLRSPPHLFFLTKLSPTNTTTRLFPIETSQPIISLPPLSTLLPTMTTPTYFTLANPSFTSHMSFQEQLMGLKLRNMMVAAYLKHAKVTFDALAAMGKAPPQDLFHIYIVRETHLLDSDYSRGLLPTPPFSGQFVARDNSSMSRGRGRSNRGRFTHGSSHASSTDRRVASSNWQSNGATDSHKARCFICDSLRHLANSCPHRSSTSQTHLVDGYSQQVRFVQPPSSPYTTQPYIPWVPDTGATHHITSNLASLQISEPYQRNDRLQVVNGQQMNIAHTAILYILMHDL</sequence>
<dbReference type="GO" id="GO:0003676">
    <property type="term" value="F:nucleic acid binding"/>
    <property type="evidence" value="ECO:0007669"/>
    <property type="project" value="InterPro"/>
</dbReference>